<organism evidence="3 4">
    <name type="scientific">Ruminobacter amylophilus</name>
    <dbReference type="NCBI Taxonomy" id="867"/>
    <lineage>
        <taxon>Bacteria</taxon>
        <taxon>Pseudomonadati</taxon>
        <taxon>Pseudomonadota</taxon>
        <taxon>Gammaproteobacteria</taxon>
        <taxon>Aeromonadales</taxon>
        <taxon>Succinivibrionaceae</taxon>
        <taxon>Ruminobacter</taxon>
    </lineage>
</organism>
<evidence type="ECO:0000313" key="3">
    <source>
        <dbReference type="EMBL" id="SFP54505.1"/>
    </source>
</evidence>
<dbReference type="OrthoDB" id="81443at2"/>
<evidence type="ECO:0000313" key="4">
    <source>
        <dbReference type="Proteomes" id="UP000243745"/>
    </source>
</evidence>
<evidence type="ECO:0000259" key="2">
    <source>
        <dbReference type="Pfam" id="PF10502"/>
    </source>
</evidence>
<keyword evidence="4" id="KW-1185">Reference proteome</keyword>
<keyword evidence="1" id="KW-0472">Membrane</keyword>
<dbReference type="InterPro" id="IPR019533">
    <property type="entry name" value="Peptidase_S26"/>
</dbReference>
<accession>A0A662ZLQ3</accession>
<keyword evidence="1" id="KW-0812">Transmembrane</keyword>
<dbReference type="Proteomes" id="UP000243745">
    <property type="component" value="Unassembled WGS sequence"/>
</dbReference>
<dbReference type="GO" id="GO:0004252">
    <property type="term" value="F:serine-type endopeptidase activity"/>
    <property type="evidence" value="ECO:0007669"/>
    <property type="project" value="InterPro"/>
</dbReference>
<dbReference type="Pfam" id="PF10502">
    <property type="entry name" value="Peptidase_S26"/>
    <property type="match status" value="1"/>
</dbReference>
<proteinExistence type="predicted"/>
<evidence type="ECO:0000256" key="1">
    <source>
        <dbReference type="SAM" id="Phobius"/>
    </source>
</evidence>
<dbReference type="AlphaFoldDB" id="A0A662ZLQ3"/>
<feature type="domain" description="Peptidase S26" evidence="2">
    <location>
        <begin position="107"/>
        <end position="210"/>
    </location>
</feature>
<dbReference type="SUPFAM" id="SSF51306">
    <property type="entry name" value="LexA/Signal peptidase"/>
    <property type="match status" value="1"/>
</dbReference>
<reference evidence="3 4" key="1">
    <citation type="submission" date="2016-10" db="EMBL/GenBank/DDBJ databases">
        <authorList>
            <person name="Varghese N."/>
            <person name="Submissions S."/>
        </authorList>
    </citation>
    <scope>NUCLEOTIDE SEQUENCE [LARGE SCALE GENOMIC DNA]</scope>
    <source>
        <strain evidence="3 4">DSM 1361</strain>
    </source>
</reference>
<keyword evidence="1" id="KW-1133">Transmembrane helix</keyword>
<dbReference type="InterPro" id="IPR036286">
    <property type="entry name" value="LexA/Signal_pep-like_sf"/>
</dbReference>
<dbReference type="EMBL" id="FOXF01000035">
    <property type="protein sequence ID" value="SFP54505.1"/>
    <property type="molecule type" value="Genomic_DNA"/>
</dbReference>
<gene>
    <name evidence="3" type="ORF">SAMN02910344_01678</name>
</gene>
<name>A0A662ZLQ3_9GAMM</name>
<dbReference type="GO" id="GO:0006465">
    <property type="term" value="P:signal peptide processing"/>
    <property type="evidence" value="ECO:0007669"/>
    <property type="project" value="InterPro"/>
</dbReference>
<protein>
    <recommendedName>
        <fullName evidence="2">Peptidase S26 domain-containing protein</fullName>
    </recommendedName>
</protein>
<feature type="transmembrane region" description="Helical" evidence="1">
    <location>
        <begin position="12"/>
        <end position="31"/>
    </location>
</feature>
<dbReference type="RefSeq" id="WP_093142784.1">
    <property type="nucleotide sequence ID" value="NZ_FOXF01000035.1"/>
</dbReference>
<sequence>MFIKRLTVFMRITMVAAVIVFALSVTTLRMLNLKIGLDMQKEVCLGRFFIYRDDFVSPEIFMKRMNENTGKSRKAHWSGLKDKASDTSCCRNRPLAVKLLRDHSIFRKGTILLKRFTAGPGDLLKKHGSNIVVMTGIKSPFSGKHPNTGYGNVMRIAVNIIPPLNYAGVRNQISEIIRLGPDEYFFTGDAPNSIDSRIIGTFHEEEILVSEVIFMF</sequence>
<dbReference type="Gene3D" id="2.10.109.10">
    <property type="entry name" value="Umud Fragment, subunit A"/>
    <property type="match status" value="1"/>
</dbReference>